<feature type="region of interest" description="Disordered" evidence="5">
    <location>
        <begin position="694"/>
        <end position="788"/>
    </location>
</feature>
<evidence type="ECO:0000256" key="5">
    <source>
        <dbReference type="SAM" id="MobiDB-lite"/>
    </source>
</evidence>
<dbReference type="InterPro" id="IPR012583">
    <property type="entry name" value="RIX1_N"/>
</dbReference>
<dbReference type="Pfam" id="PF08167">
    <property type="entry name" value="RIX1"/>
    <property type="match status" value="1"/>
</dbReference>
<comment type="subcellular location">
    <subcellularLocation>
        <location evidence="1">Nucleus</location>
    </subcellularLocation>
</comment>
<sequence>MAEQTKVISLLSSLQFIHPSFVPLLESHKPLARPSTGSQSQLNKLLNRLNIVLLTKDDSREKRAACEAAEEMIKQDEEGWVLAGWGKGWLGGCLGWIASTSSPMPSIPPYLSLLSTLVLTSSHFPSFERQNVHPIMGKLSVSLGRLLQRCLAEPQPDWDVLLDILNSIQFILLHSPANFRPSTATLKPILLALALLIPTPTSPNPSIPAEIRTASAKLLACCHVTAGKAQSPASWAADMKDLLGGIGKAAVGITTDAWEADPVAVNPPPSPNTPELPIDPLQRVPVSLDWLEGLTEAVLEMLRFPTNRPVQVPVAGIVSAGLRFLSLTLDTPTVSYISPQHHALLVASLPRIWSIGMQLLGGIALAVEDHLFPHLSNILDHSVWLLERIPSSMSECQTQLLKFHTLLLTLYPPSLVPTDYPTRLLRFCVSTFSPLLERKDVSASAVASKNESGGGKRGKKRARNAEDGLVGDLEGKGRQSLGTGEVKVILQALKLSPILHTTPLISPSLLTLSIRLHLSLYLALPSLFSSVFPSFNAKSEILEAVQKVLESVLSVGEGWSKGYESVIISVLGHKSQSSIDKIVHPKLPPMLRAQPALRELHFFTKEGDEEKKERKLARLGVDDEEIEAEQEEEEETVRLAPAPPQIASTTGFASFALPSTREVASSASVATTAPVVPVAAPIAAPSVATPPSPALIPASTSAPAATPAVDPIPSQPEQTTSTTTSSSFISFTSNSTLATTTSKTNETVVKQTTQMEKMEVDDEDEGIPELDSGSDDGLLEDDDEEEED</sequence>
<name>A0A854QDK8_CRYNE</name>
<dbReference type="InterPro" id="IPR016024">
    <property type="entry name" value="ARM-type_fold"/>
</dbReference>
<feature type="compositionally biased region" description="Acidic residues" evidence="5">
    <location>
        <begin position="622"/>
        <end position="635"/>
    </location>
</feature>
<proteinExistence type="inferred from homology"/>
<dbReference type="PANTHER" id="PTHR34105:SF1">
    <property type="entry name" value="PROLINE-, GLUTAMIC ACID- AND LEUCINE-RICH PROTEIN 1"/>
    <property type="match status" value="1"/>
</dbReference>
<feature type="domain" description="Pre-rRNA-processing protein RIX1 N-terminal" evidence="6">
    <location>
        <begin position="18"/>
        <end position="193"/>
    </location>
</feature>
<evidence type="ECO:0000259" key="6">
    <source>
        <dbReference type="Pfam" id="PF08167"/>
    </source>
</evidence>
<evidence type="ECO:0000256" key="4">
    <source>
        <dbReference type="ARBA" id="ARBA00023242"/>
    </source>
</evidence>
<organism evidence="7 8">
    <name type="scientific">Cryptococcus neoformans Tu259-1</name>
    <dbReference type="NCBI Taxonomy" id="1230072"/>
    <lineage>
        <taxon>Eukaryota</taxon>
        <taxon>Fungi</taxon>
        <taxon>Dikarya</taxon>
        <taxon>Basidiomycota</taxon>
        <taxon>Agaricomycotina</taxon>
        <taxon>Tremellomycetes</taxon>
        <taxon>Tremellales</taxon>
        <taxon>Cryptococcaceae</taxon>
        <taxon>Cryptococcus</taxon>
        <taxon>Cryptococcus neoformans species complex</taxon>
    </lineage>
</organism>
<evidence type="ECO:0000256" key="1">
    <source>
        <dbReference type="ARBA" id="ARBA00004123"/>
    </source>
</evidence>
<evidence type="ECO:0000256" key="3">
    <source>
        <dbReference type="ARBA" id="ARBA00021502"/>
    </source>
</evidence>
<reference evidence="7 8" key="1">
    <citation type="submission" date="2017-06" db="EMBL/GenBank/DDBJ databases">
        <title>Global population genomics of the pathogenic fungus Cryptococcus neoformans var. grubii.</title>
        <authorList>
            <person name="Cuomo C."/>
            <person name="Litvintseva A."/>
            <person name="Chen Y."/>
            <person name="Young S."/>
            <person name="Zeng Q."/>
            <person name="Chapman S."/>
            <person name="Gujja S."/>
            <person name="Saif S."/>
            <person name="Birren B."/>
        </authorList>
    </citation>
    <scope>NUCLEOTIDE SEQUENCE [LARGE SCALE GENOMIC DNA]</scope>
    <source>
        <strain evidence="7 8">Tu259-1</strain>
    </source>
</reference>
<feature type="compositionally biased region" description="Low complexity" evidence="5">
    <location>
        <begin position="695"/>
        <end position="708"/>
    </location>
</feature>
<dbReference type="AlphaFoldDB" id="A0A854QDK8"/>
<dbReference type="SUPFAM" id="SSF48371">
    <property type="entry name" value="ARM repeat"/>
    <property type="match status" value="1"/>
</dbReference>
<feature type="region of interest" description="Disordered" evidence="5">
    <location>
        <begin position="620"/>
        <end position="645"/>
    </location>
</feature>
<dbReference type="OrthoDB" id="20900at2759"/>
<evidence type="ECO:0000256" key="2">
    <source>
        <dbReference type="ARBA" id="ARBA00010511"/>
    </source>
</evidence>
<dbReference type="PANTHER" id="PTHR34105">
    <property type="entry name" value="PROLINE-, GLUTAMIC ACID- AND LEUCINE-RICH PROTEIN 1"/>
    <property type="match status" value="1"/>
</dbReference>
<dbReference type="EMBL" id="AMKT01000043">
    <property type="protein sequence ID" value="OXG21313.1"/>
    <property type="molecule type" value="Genomic_DNA"/>
</dbReference>
<evidence type="ECO:0000313" key="7">
    <source>
        <dbReference type="EMBL" id="OXG21313.1"/>
    </source>
</evidence>
<dbReference type="Proteomes" id="UP000199727">
    <property type="component" value="Unassembled WGS sequence"/>
</dbReference>
<accession>A0A854QDK8</accession>
<dbReference type="GO" id="GO:0006364">
    <property type="term" value="P:rRNA processing"/>
    <property type="evidence" value="ECO:0007669"/>
    <property type="project" value="TreeGrafter"/>
</dbReference>
<feature type="compositionally biased region" description="Polar residues" evidence="5">
    <location>
        <begin position="737"/>
        <end position="755"/>
    </location>
</feature>
<keyword evidence="4" id="KW-0539">Nucleus</keyword>
<dbReference type="GO" id="GO:0005634">
    <property type="term" value="C:nucleus"/>
    <property type="evidence" value="ECO:0007669"/>
    <property type="project" value="UniProtKB-SubCell"/>
</dbReference>
<feature type="compositionally biased region" description="Acidic residues" evidence="5">
    <location>
        <begin position="759"/>
        <end position="788"/>
    </location>
</feature>
<feature type="compositionally biased region" description="Low complexity" evidence="5">
    <location>
        <begin position="719"/>
        <end position="736"/>
    </location>
</feature>
<comment type="similarity">
    <text evidence="2">Belongs to the RIX1/PELP1 family.</text>
</comment>
<feature type="region of interest" description="Disordered" evidence="5">
    <location>
        <begin position="447"/>
        <end position="476"/>
    </location>
</feature>
<gene>
    <name evidence="7" type="ORF">C361_03528</name>
</gene>
<protein>
    <recommendedName>
        <fullName evidence="3">Pre-rRNA-processing protein RIX1</fullName>
    </recommendedName>
</protein>
<comment type="caution">
    <text evidence="7">The sequence shown here is derived from an EMBL/GenBank/DDBJ whole genome shotgun (WGS) entry which is preliminary data.</text>
</comment>
<evidence type="ECO:0000313" key="8">
    <source>
        <dbReference type="Proteomes" id="UP000199727"/>
    </source>
</evidence>